<evidence type="ECO:0000259" key="2">
    <source>
        <dbReference type="Pfam" id="PF17123"/>
    </source>
</evidence>
<name>A0A7J6M1L2_PEROL</name>
<dbReference type="Pfam" id="PF17123">
    <property type="entry name" value="zf-RING_11"/>
    <property type="match status" value="1"/>
</dbReference>
<dbReference type="Gene3D" id="3.30.40.10">
    <property type="entry name" value="Zinc/RING finger domain, C3HC4 (zinc finger)"/>
    <property type="match status" value="1"/>
</dbReference>
<dbReference type="PANTHER" id="PTHR46719">
    <property type="entry name" value="TRANSCRIPTION FACTOR C2H2 FAMILY-RELATED"/>
    <property type="match status" value="1"/>
</dbReference>
<gene>
    <name evidence="3" type="ORF">FOZ61_011031</name>
</gene>
<dbReference type="InterPro" id="IPR013083">
    <property type="entry name" value="Znf_RING/FYVE/PHD"/>
</dbReference>
<reference evidence="3 4" key="1">
    <citation type="submission" date="2020-04" db="EMBL/GenBank/DDBJ databases">
        <title>Perkinsus olseni comparative genomics.</title>
        <authorList>
            <person name="Bogema D.R."/>
        </authorList>
    </citation>
    <scope>NUCLEOTIDE SEQUENCE [LARGE SCALE GENOMIC DNA]</scope>
    <source>
        <strain evidence="3">ATCC PRA-179</strain>
    </source>
</reference>
<dbReference type="SUPFAM" id="SSF57850">
    <property type="entry name" value="RING/U-box"/>
    <property type="match status" value="1"/>
</dbReference>
<dbReference type="PANTHER" id="PTHR46719:SF7">
    <property type="entry name" value="RING-H2 FINGER PROTEIN ATL71-RELATED"/>
    <property type="match status" value="1"/>
</dbReference>
<feature type="transmembrane region" description="Helical" evidence="1">
    <location>
        <begin position="249"/>
        <end position="271"/>
    </location>
</feature>
<dbReference type="EMBL" id="JABAHT010000097">
    <property type="protein sequence ID" value="KAF4665306.1"/>
    <property type="molecule type" value="Genomic_DNA"/>
</dbReference>
<evidence type="ECO:0000313" key="3">
    <source>
        <dbReference type="EMBL" id="KAF4665306.1"/>
    </source>
</evidence>
<organism evidence="3 4">
    <name type="scientific">Perkinsus olseni</name>
    <name type="common">Perkinsus atlanticus</name>
    <dbReference type="NCBI Taxonomy" id="32597"/>
    <lineage>
        <taxon>Eukaryota</taxon>
        <taxon>Sar</taxon>
        <taxon>Alveolata</taxon>
        <taxon>Perkinsozoa</taxon>
        <taxon>Perkinsea</taxon>
        <taxon>Perkinsida</taxon>
        <taxon>Perkinsidae</taxon>
        <taxon>Perkinsus</taxon>
    </lineage>
</organism>
<dbReference type="InterPro" id="IPR001841">
    <property type="entry name" value="Znf_RING"/>
</dbReference>
<keyword evidence="1" id="KW-0812">Transmembrane</keyword>
<sequence length="512" mass="57512">MSIPSEYLAVNYPLTKGTESDNFQASTCETIPQYVNIYTNDMSCWSALKEAVCISFTSRYVLLWVCYVLIVAGYSIATYFSQAHPTDAINGYIVATYLVVVIVLPPPLIVYYSWQLEDGRRRRDERRRKRERAAETFSTKWRSWLDTHTKVGPYEKVMLERNVSRSSDNTDGDEAESCSICLIDFEEGDILRNLPCQHVYHEDCFNECFSELPRDERLTHGRLSTKFREILFSSIRLARGSQGFHSFRLFLIMKCVAAFTTLACFAVAGAITSNEARVDDTLASILATGVPEMNSMISAKLPKAMVFNPLVGVASTKRSRFLHVGEGYNVSLLQLNNVDSLQVDLLEPSVTSTNESLTLGMDISAKFTEAPRIFGYVDAYYGKLSAEGDVQVSIDQIAVSTRIDLTVSLVDNTGIMVKAHIDDLTMAPIKVENLDIYWGLDGHELPHWLDDIFNDLLNLNVDLAEDIGRCIEKELIKKLTAEGVVVGNKELTHFAPILFPMLFDKINAFLQA</sequence>
<dbReference type="AlphaFoldDB" id="A0A7J6M1L2"/>
<keyword evidence="1" id="KW-1133">Transmembrane helix</keyword>
<evidence type="ECO:0000313" key="4">
    <source>
        <dbReference type="Proteomes" id="UP000570595"/>
    </source>
</evidence>
<dbReference type="Proteomes" id="UP000570595">
    <property type="component" value="Unassembled WGS sequence"/>
</dbReference>
<dbReference type="InterPro" id="IPR045899">
    <property type="entry name" value="ATL71-like"/>
</dbReference>
<feature type="domain" description="RING-type" evidence="2">
    <location>
        <begin position="178"/>
        <end position="204"/>
    </location>
</feature>
<evidence type="ECO:0000256" key="1">
    <source>
        <dbReference type="SAM" id="Phobius"/>
    </source>
</evidence>
<accession>A0A7J6M1L2</accession>
<feature type="transmembrane region" description="Helical" evidence="1">
    <location>
        <begin position="61"/>
        <end position="80"/>
    </location>
</feature>
<protein>
    <recommendedName>
        <fullName evidence="2">RING-type domain-containing protein</fullName>
    </recommendedName>
</protein>
<comment type="caution">
    <text evidence="3">The sequence shown here is derived from an EMBL/GenBank/DDBJ whole genome shotgun (WGS) entry which is preliminary data.</text>
</comment>
<feature type="transmembrane region" description="Helical" evidence="1">
    <location>
        <begin position="92"/>
        <end position="114"/>
    </location>
</feature>
<keyword evidence="1" id="KW-0472">Membrane</keyword>
<dbReference type="OrthoDB" id="8062037at2759"/>
<proteinExistence type="predicted"/>